<accession>A0A1X7VEV6</accession>
<dbReference type="InParanoid" id="A0A1X7VEV6"/>
<sequence length="166" mass="19258">MHIRKGLVYDKNTGELVGYCKLGDINNHLLKFEKECVEHTNSKELAKTVLDLMVQGLFNNLSFPYAAFPTSSSTGDQLIPIMYEAQMRVEKCDPEVLGFTIDGNSVNRSNYWSCYKELNYSKSPYRWDKDFRLKCLQDDFLPWLKKWEDEVKARNDVKGKAKKVDA</sequence>
<evidence type="ECO:0000313" key="2">
    <source>
        <dbReference type="EnsemblMetazoa" id="Aqu2.1.38835_001"/>
    </source>
</evidence>
<dbReference type="Pfam" id="PF21787">
    <property type="entry name" value="TNP-like_RNaseH_N"/>
    <property type="match status" value="1"/>
</dbReference>
<dbReference type="AlphaFoldDB" id="A0A1X7VEV6"/>
<dbReference type="EnsemblMetazoa" id="Aqu2.1.38835_001">
    <property type="protein sequence ID" value="Aqu2.1.38835_001"/>
    <property type="gene ID" value="Aqu2.1.38835"/>
</dbReference>
<feature type="domain" description="Transposable element P transposase-like RNase H" evidence="1">
    <location>
        <begin position="1"/>
        <end position="109"/>
    </location>
</feature>
<dbReference type="InterPro" id="IPR048365">
    <property type="entry name" value="TNP-like_RNaseH_N"/>
</dbReference>
<reference evidence="2" key="1">
    <citation type="submission" date="2017-05" db="UniProtKB">
        <authorList>
            <consortium name="EnsemblMetazoa"/>
        </authorList>
    </citation>
    <scope>IDENTIFICATION</scope>
</reference>
<protein>
    <recommendedName>
        <fullName evidence="1">Transposable element P transposase-like RNase H domain-containing protein</fullName>
    </recommendedName>
</protein>
<name>A0A1X7VEV6_AMPQE</name>
<organism evidence="2">
    <name type="scientific">Amphimedon queenslandica</name>
    <name type="common">Sponge</name>
    <dbReference type="NCBI Taxonomy" id="400682"/>
    <lineage>
        <taxon>Eukaryota</taxon>
        <taxon>Metazoa</taxon>
        <taxon>Porifera</taxon>
        <taxon>Demospongiae</taxon>
        <taxon>Heteroscleromorpha</taxon>
        <taxon>Haplosclerida</taxon>
        <taxon>Niphatidae</taxon>
        <taxon>Amphimedon</taxon>
    </lineage>
</organism>
<proteinExistence type="predicted"/>
<evidence type="ECO:0000259" key="1">
    <source>
        <dbReference type="Pfam" id="PF21787"/>
    </source>
</evidence>